<dbReference type="EMBL" id="AAVO02000014">
    <property type="protein sequence ID" value="EDM86540.1"/>
    <property type="molecule type" value="Genomic_DNA"/>
</dbReference>
<keyword evidence="1" id="KW-0472">Membrane</keyword>
<sequence>MHALMQFCHGANTFENVFFGTCIAFSALIPVLHCIWNAVTVAADQVFFLIWNIAVHLAALTLDLQKQFLLFL</sequence>
<protein>
    <submittedName>
        <fullName evidence="2">Uncharacterized protein</fullName>
    </submittedName>
</protein>
<accession>A5ZV90</accession>
<gene>
    <name evidence="2" type="ORF">RUMOBE_02926</name>
</gene>
<comment type="caution">
    <text evidence="2">The sequence shown here is derived from an EMBL/GenBank/DDBJ whole genome shotgun (WGS) entry which is preliminary data.</text>
</comment>
<dbReference type="HOGENOM" id="CLU_2714311_0_0_9"/>
<organism evidence="2 3">
    <name type="scientific">Blautia obeum ATCC 29174</name>
    <dbReference type="NCBI Taxonomy" id="411459"/>
    <lineage>
        <taxon>Bacteria</taxon>
        <taxon>Bacillati</taxon>
        <taxon>Bacillota</taxon>
        <taxon>Clostridia</taxon>
        <taxon>Lachnospirales</taxon>
        <taxon>Lachnospiraceae</taxon>
        <taxon>Blautia</taxon>
    </lineage>
</organism>
<keyword evidence="1" id="KW-1133">Transmembrane helix</keyword>
<evidence type="ECO:0000313" key="3">
    <source>
        <dbReference type="Proteomes" id="UP000006002"/>
    </source>
</evidence>
<feature type="transmembrane region" description="Helical" evidence="1">
    <location>
        <begin position="16"/>
        <end position="39"/>
    </location>
</feature>
<evidence type="ECO:0000256" key="1">
    <source>
        <dbReference type="SAM" id="Phobius"/>
    </source>
</evidence>
<name>A5ZV90_9FIRM</name>
<dbReference type="Proteomes" id="UP000006002">
    <property type="component" value="Unassembled WGS sequence"/>
</dbReference>
<evidence type="ECO:0000313" key="2">
    <source>
        <dbReference type="EMBL" id="EDM86540.1"/>
    </source>
</evidence>
<reference evidence="2 3" key="1">
    <citation type="submission" date="2007-03" db="EMBL/GenBank/DDBJ databases">
        <authorList>
            <person name="Fulton L."/>
            <person name="Clifton S."/>
            <person name="Fulton B."/>
            <person name="Xu J."/>
            <person name="Minx P."/>
            <person name="Pepin K.H."/>
            <person name="Johnson M."/>
            <person name="Thiruvilangam P."/>
            <person name="Bhonagiri V."/>
            <person name="Nash W.E."/>
            <person name="Mardis E.R."/>
            <person name="Wilson R.K."/>
        </authorList>
    </citation>
    <scope>NUCLEOTIDE SEQUENCE [LARGE SCALE GENOMIC DNA]</scope>
    <source>
        <strain evidence="2 3">ATCC 29174</strain>
    </source>
</reference>
<dbReference type="AlphaFoldDB" id="A5ZV90"/>
<reference evidence="2 3" key="2">
    <citation type="submission" date="2007-04" db="EMBL/GenBank/DDBJ databases">
        <title>Draft genome sequence of Ruminococcus obeum (ATCC 29174).</title>
        <authorList>
            <person name="Sudarsanam P."/>
            <person name="Ley R."/>
            <person name="Guruge J."/>
            <person name="Turnbaugh P.J."/>
            <person name="Mahowald M."/>
            <person name="Liep D."/>
            <person name="Gordon J."/>
        </authorList>
    </citation>
    <scope>NUCLEOTIDE SEQUENCE [LARGE SCALE GENOMIC DNA]</scope>
    <source>
        <strain evidence="2 3">ATCC 29174</strain>
    </source>
</reference>
<feature type="transmembrane region" description="Helical" evidence="1">
    <location>
        <begin position="45"/>
        <end position="64"/>
    </location>
</feature>
<keyword evidence="1" id="KW-0812">Transmembrane</keyword>
<proteinExistence type="predicted"/>